<gene>
    <name evidence="2" type="ORF">H9968_00045</name>
</gene>
<dbReference type="EMBL" id="DXBR01000001">
    <property type="protein sequence ID" value="HIZ38309.1"/>
    <property type="molecule type" value="Genomic_DNA"/>
</dbReference>
<evidence type="ECO:0000256" key="1">
    <source>
        <dbReference type="SAM" id="SignalP"/>
    </source>
</evidence>
<reference evidence="2" key="2">
    <citation type="submission" date="2021-04" db="EMBL/GenBank/DDBJ databases">
        <authorList>
            <person name="Gilroy R."/>
        </authorList>
    </citation>
    <scope>NUCLEOTIDE SEQUENCE</scope>
    <source>
        <strain evidence="2">CHK179-28034</strain>
    </source>
</reference>
<evidence type="ECO:0008006" key="4">
    <source>
        <dbReference type="Google" id="ProtNLM"/>
    </source>
</evidence>
<reference evidence="2" key="1">
    <citation type="journal article" date="2021" name="PeerJ">
        <title>Extensive microbial diversity within the chicken gut microbiome revealed by metagenomics and culture.</title>
        <authorList>
            <person name="Gilroy R."/>
            <person name="Ravi A."/>
            <person name="Getino M."/>
            <person name="Pursley I."/>
            <person name="Horton D.L."/>
            <person name="Alikhan N.F."/>
            <person name="Baker D."/>
            <person name="Gharbi K."/>
            <person name="Hall N."/>
            <person name="Watson M."/>
            <person name="Adriaenssens E.M."/>
            <person name="Foster-Nyarko E."/>
            <person name="Jarju S."/>
            <person name="Secka A."/>
            <person name="Antonio M."/>
            <person name="Oren A."/>
            <person name="Chaudhuri R.R."/>
            <person name="La Ragione R."/>
            <person name="Hildebrand F."/>
            <person name="Pallen M.J."/>
        </authorList>
    </citation>
    <scope>NUCLEOTIDE SEQUENCE</scope>
    <source>
        <strain evidence="2">CHK179-28034</strain>
    </source>
</reference>
<proteinExistence type="predicted"/>
<name>A0A9D2EIH2_9FIRM</name>
<comment type="caution">
    <text evidence="2">The sequence shown here is derived from an EMBL/GenBank/DDBJ whole genome shotgun (WGS) entry which is preliminary data.</text>
</comment>
<protein>
    <recommendedName>
        <fullName evidence="4">NlpC/P60 domain-containing protein</fullName>
    </recommendedName>
</protein>
<keyword evidence="1" id="KW-0732">Signal</keyword>
<accession>A0A9D2EIH2</accession>
<dbReference type="Proteomes" id="UP000824049">
    <property type="component" value="Unassembled WGS sequence"/>
</dbReference>
<evidence type="ECO:0000313" key="3">
    <source>
        <dbReference type="Proteomes" id="UP000824049"/>
    </source>
</evidence>
<feature type="chain" id="PRO_5039197861" description="NlpC/P60 domain-containing protein" evidence="1">
    <location>
        <begin position="36"/>
        <end position="206"/>
    </location>
</feature>
<dbReference type="AlphaFoldDB" id="A0A9D2EIH2"/>
<evidence type="ECO:0000313" key="2">
    <source>
        <dbReference type="EMBL" id="HIZ38309.1"/>
    </source>
</evidence>
<dbReference type="Gene3D" id="3.90.1720.10">
    <property type="entry name" value="endopeptidase domain like (from Nostoc punctiforme)"/>
    <property type="match status" value="1"/>
</dbReference>
<sequence>MKATLFTRWRSFARISAAAAVFTAVFATQPALVQAADYPHSTKGWLQACQKVGRKLTKHNFTYGIRSRDTLKEGIEHGRKANCAAYVSWCLQEFGVVGEGDTLYTKGGKLVTRFDTWQRRVKIIKVKKKAGKVTNLKPGDIVGWKDIVHMNIYAGENSYGEKLWLDGGSAATAPGRPRRYYRANQILPYNYLDNHKISFIIRIKGL</sequence>
<feature type="signal peptide" evidence="1">
    <location>
        <begin position="1"/>
        <end position="35"/>
    </location>
</feature>
<organism evidence="2 3">
    <name type="scientific">Candidatus Anaerobutyricum stercoris</name>
    <dbReference type="NCBI Taxonomy" id="2838457"/>
    <lineage>
        <taxon>Bacteria</taxon>
        <taxon>Bacillati</taxon>
        <taxon>Bacillota</taxon>
        <taxon>Clostridia</taxon>
        <taxon>Lachnospirales</taxon>
        <taxon>Lachnospiraceae</taxon>
        <taxon>Anaerobutyricum</taxon>
    </lineage>
</organism>